<dbReference type="InterPro" id="IPR058953">
    <property type="entry name" value="PelX-like_N"/>
</dbReference>
<dbReference type="InterPro" id="IPR058863">
    <property type="entry name" value="PelX-like_Ig"/>
</dbReference>
<evidence type="ECO:0000256" key="7">
    <source>
        <dbReference type="ARBA" id="ARBA00023239"/>
    </source>
</evidence>
<dbReference type="GO" id="GO:0046872">
    <property type="term" value="F:metal ion binding"/>
    <property type="evidence" value="ECO:0007669"/>
    <property type="project" value="UniProtKB-KW"/>
</dbReference>
<evidence type="ECO:0000256" key="5">
    <source>
        <dbReference type="ARBA" id="ARBA00022729"/>
    </source>
</evidence>
<dbReference type="InterPro" id="IPR052052">
    <property type="entry name" value="Polysaccharide_Lyase_9"/>
</dbReference>
<reference evidence="12" key="1">
    <citation type="journal article" date="2021" name="PeerJ">
        <title>Extensive microbial diversity within the chicken gut microbiome revealed by metagenomics and culture.</title>
        <authorList>
            <person name="Gilroy R."/>
            <person name="Ravi A."/>
            <person name="Getino M."/>
            <person name="Pursley I."/>
            <person name="Horton D.L."/>
            <person name="Alikhan N.F."/>
            <person name="Baker D."/>
            <person name="Gharbi K."/>
            <person name="Hall N."/>
            <person name="Watson M."/>
            <person name="Adriaenssens E.M."/>
            <person name="Foster-Nyarko E."/>
            <person name="Jarju S."/>
            <person name="Secka A."/>
            <person name="Antonio M."/>
            <person name="Oren A."/>
            <person name="Chaudhuri R.R."/>
            <person name="La Ragione R."/>
            <person name="Hildebrand F."/>
            <person name="Pallen M.J."/>
        </authorList>
    </citation>
    <scope>NUCLEOTIDE SEQUENCE</scope>
    <source>
        <strain evidence="12">CHK195-6426</strain>
    </source>
</reference>
<dbReference type="InterPro" id="IPR006626">
    <property type="entry name" value="PbH1"/>
</dbReference>
<dbReference type="Pfam" id="PF25850">
    <property type="entry name" value="PelX_Ig"/>
    <property type="match status" value="1"/>
</dbReference>
<dbReference type="PANTHER" id="PTHR40088">
    <property type="entry name" value="PECTATE LYASE (EUROFUNG)"/>
    <property type="match status" value="1"/>
</dbReference>
<dbReference type="InterPro" id="IPR011050">
    <property type="entry name" value="Pectin_lyase_fold/virulence"/>
</dbReference>
<evidence type="ECO:0000313" key="13">
    <source>
        <dbReference type="Proteomes" id="UP000824265"/>
    </source>
</evidence>
<evidence type="ECO:0000259" key="9">
    <source>
        <dbReference type="Pfam" id="PF22842"/>
    </source>
</evidence>
<proteinExistence type="inferred from homology"/>
<keyword evidence="3" id="KW-0964">Secreted</keyword>
<evidence type="ECO:0000256" key="6">
    <source>
        <dbReference type="ARBA" id="ARBA00022837"/>
    </source>
</evidence>
<dbReference type="PANTHER" id="PTHR40088:SF1">
    <property type="entry name" value="PECTATE LYASE PEL9"/>
    <property type="match status" value="1"/>
</dbReference>
<dbReference type="GO" id="GO:0016837">
    <property type="term" value="F:carbon-oxygen lyase activity, acting on polysaccharides"/>
    <property type="evidence" value="ECO:0007669"/>
    <property type="project" value="TreeGrafter"/>
</dbReference>
<dbReference type="Proteomes" id="UP000824265">
    <property type="component" value="Unassembled WGS sequence"/>
</dbReference>
<comment type="caution">
    <text evidence="12">The sequence shown here is derived from an EMBL/GenBank/DDBJ whole genome shotgun (WGS) entry which is preliminary data.</text>
</comment>
<keyword evidence="6" id="KW-0106">Calcium</keyword>
<dbReference type="InterPro" id="IPR053868">
    <property type="entry name" value="Pel9A-like_beta_helix"/>
</dbReference>
<dbReference type="AlphaFoldDB" id="A0A9D1UBQ6"/>
<keyword evidence="4" id="KW-0479">Metal-binding</keyword>
<dbReference type="Pfam" id="PF22842">
    <property type="entry name" value="Pel9A-like_beta_helix"/>
    <property type="match status" value="1"/>
</dbReference>
<reference evidence="12" key="2">
    <citation type="submission" date="2021-04" db="EMBL/GenBank/DDBJ databases">
        <authorList>
            <person name="Gilroy R."/>
        </authorList>
    </citation>
    <scope>NUCLEOTIDE SEQUENCE</scope>
    <source>
        <strain evidence="12">CHK195-6426</strain>
    </source>
</reference>
<dbReference type="GO" id="GO:0005576">
    <property type="term" value="C:extracellular region"/>
    <property type="evidence" value="ECO:0007669"/>
    <property type="project" value="UniProtKB-SubCell"/>
</dbReference>
<accession>A0A9D1UBQ6</accession>
<dbReference type="Pfam" id="PF25849">
    <property type="entry name" value="PelX_N"/>
    <property type="match status" value="2"/>
</dbReference>
<keyword evidence="5" id="KW-0732">Signal</keyword>
<comment type="similarity">
    <text evidence="8">Belongs to the polysaccharide lyase 9 family.</text>
</comment>
<feature type="domain" description="Pectate disaccharide-lyase-like N-terminal" evidence="10">
    <location>
        <begin position="42"/>
        <end position="101"/>
    </location>
</feature>
<dbReference type="SUPFAM" id="SSF51126">
    <property type="entry name" value="Pectin lyase-like"/>
    <property type="match status" value="1"/>
</dbReference>
<evidence type="ECO:0000313" key="12">
    <source>
        <dbReference type="EMBL" id="HIW81989.1"/>
    </source>
</evidence>
<evidence type="ECO:0000256" key="4">
    <source>
        <dbReference type="ARBA" id="ARBA00022723"/>
    </source>
</evidence>
<feature type="domain" description="Pectate disaccharide-lyase-like central Ig-like" evidence="11">
    <location>
        <begin position="292"/>
        <end position="367"/>
    </location>
</feature>
<comment type="subcellular location">
    <subcellularLocation>
        <location evidence="2">Secreted</location>
    </subcellularLocation>
</comment>
<evidence type="ECO:0000256" key="2">
    <source>
        <dbReference type="ARBA" id="ARBA00004613"/>
    </source>
</evidence>
<evidence type="ECO:0000259" key="10">
    <source>
        <dbReference type="Pfam" id="PF25849"/>
    </source>
</evidence>
<dbReference type="EMBL" id="DXGH01000058">
    <property type="protein sequence ID" value="HIW81989.1"/>
    <property type="molecule type" value="Genomic_DNA"/>
</dbReference>
<sequence length="777" mass="85323">MEEQKRKWNFVTYGTSVDTRHNGYSGSIEEENLSLWCLRGKGKLVPASTDGLAFYYTVIDPEEENFTLCADVLVESWTFSNGQDGFGLMACDSIGENGDEKSFWNNSYMAAVTRNAYCYDREKNKVSDGGERYVMNLGVCAIEKKGVTPDLLACGQPLKGFVSRSYPLETAAARRGLPPGTYNLVGGYTNEDGVLNDMEQLTAFHLEIKRDNNGYRLSYRDAQGTETAKVFYRENDTDELTRLDNGRIYVGFFAARNAKIAVRKVELTTISPKEDEKPCPPPISYISPDFRVLSADVANRKEYRLLCCSSGDGLLDVWDEQSKEALAGKVEVKAKVKCSVTISLKEGQNCFDLCFTPDPEYKPSAYERFDSCEPRHISFSVHCHTETGGAKTVYVGPCGAPEGAGTRLEPLDIYSAVRQALPGQKLFLLGGRYPLDAPLLIPLGMDGEPGNPIVLQAAPGEKERPVLDFGGRAEGMAVRGHHWQFKGFDVTRSKNGANGIRLCGSFHLVEDVRVYENGNTGLQISRYQEQDTREEWPCCNYILNCTSYLNADGGYTDSDGFAAKITTGPGNVFEGCISAYNADDGFDLFAKVETGPIGAVTIKNCIAFKNGYVVDKNGRERHVGLGNGFKLGGSSLAGGHVLKDCIAFANGEKGIDSNSCPDVKIENSIAYNNESHNVALFTTDASDTDFYARNILSFKDNNTVPDKLEGRGSQRPEKIFGASNFYFDGEKSVNAQGETAQTSGFASLDVEMAIHGGIRRNEDGSIDRGGFLEWRDR</sequence>
<comment type="cofactor">
    <cofactor evidence="1">
        <name>Ca(2+)</name>
        <dbReference type="ChEBI" id="CHEBI:29108"/>
    </cofactor>
</comment>
<evidence type="ECO:0000256" key="8">
    <source>
        <dbReference type="ARBA" id="ARBA00038263"/>
    </source>
</evidence>
<evidence type="ECO:0000259" key="11">
    <source>
        <dbReference type="Pfam" id="PF25850"/>
    </source>
</evidence>
<feature type="domain" description="Pel9A-like right handed beta-helix region" evidence="9">
    <location>
        <begin position="445"/>
        <end position="639"/>
    </location>
</feature>
<keyword evidence="7" id="KW-0456">Lyase</keyword>
<dbReference type="SMART" id="SM00710">
    <property type="entry name" value="PbH1"/>
    <property type="match status" value="6"/>
</dbReference>
<dbReference type="InterPro" id="IPR012334">
    <property type="entry name" value="Pectin_lyas_fold"/>
</dbReference>
<feature type="domain" description="Pectate disaccharide-lyase-like N-terminal" evidence="10">
    <location>
        <begin position="197"/>
        <end position="269"/>
    </location>
</feature>
<evidence type="ECO:0000256" key="1">
    <source>
        <dbReference type="ARBA" id="ARBA00001913"/>
    </source>
</evidence>
<gene>
    <name evidence="12" type="ORF">H9742_10835</name>
</gene>
<name>A0A9D1UBQ6_9FIRM</name>
<dbReference type="Gene3D" id="2.160.20.10">
    <property type="entry name" value="Single-stranded right-handed beta-helix, Pectin lyase-like"/>
    <property type="match status" value="1"/>
</dbReference>
<protein>
    <submittedName>
        <fullName evidence="12">Right-handed parallel beta-helix repeat-containing protein</fullName>
    </submittedName>
</protein>
<organism evidence="12 13">
    <name type="scientific">Candidatus Acetatifactor stercoripullorum</name>
    <dbReference type="NCBI Taxonomy" id="2838414"/>
    <lineage>
        <taxon>Bacteria</taxon>
        <taxon>Bacillati</taxon>
        <taxon>Bacillota</taxon>
        <taxon>Clostridia</taxon>
        <taxon>Lachnospirales</taxon>
        <taxon>Lachnospiraceae</taxon>
        <taxon>Acetatifactor</taxon>
    </lineage>
</organism>
<evidence type="ECO:0000256" key="3">
    <source>
        <dbReference type="ARBA" id="ARBA00022525"/>
    </source>
</evidence>